<accession>A0A1G8CY76</accession>
<dbReference type="Pfam" id="PF09949">
    <property type="entry name" value="APP1_cat"/>
    <property type="match status" value="1"/>
</dbReference>
<dbReference type="EMBL" id="FNBN01000013">
    <property type="protein sequence ID" value="SDH50382.1"/>
    <property type="molecule type" value="Genomic_DNA"/>
</dbReference>
<evidence type="ECO:0000313" key="2">
    <source>
        <dbReference type="EMBL" id="SDH50382.1"/>
    </source>
</evidence>
<dbReference type="InterPro" id="IPR052935">
    <property type="entry name" value="Mg2+_PAP"/>
</dbReference>
<sequence>MSVWNKILHWLGLEGRTHISVYHGIGGVEQLEIFGHVLDLGPLPTMRYSRFPLFNMIALLRLFMVKPRQGAQVQLVWEGQTITAVTESDGFFHMQWVPEKMPEPGDHVVEVMVTNVEESPVTRAMGVVIIPHRSQFGCISDIDDTFLISHSAAMLKRLHVLFTRNARTRKPFEGVVNHYQLLSDAINKTRLPRPFFYVSSSEWNLYAYIREFCRMHGLPEGVFLLSQLKPLHKLLKSGQQHHGTKFTRISRILKHYPHMRFILLGDDTQEDPHIYEAITKHFTTQIVAVYLRHVRNSRYAATQEIADVISGRGIPCCYFKHSREAIAHSKKLGLIA</sequence>
<dbReference type="AlphaFoldDB" id="A0A1G8CY76"/>
<evidence type="ECO:0000313" key="3">
    <source>
        <dbReference type="Proteomes" id="UP000199045"/>
    </source>
</evidence>
<reference evidence="3" key="1">
    <citation type="submission" date="2016-10" db="EMBL/GenBank/DDBJ databases">
        <authorList>
            <person name="Varghese N."/>
            <person name="Submissions S."/>
        </authorList>
    </citation>
    <scope>NUCLEOTIDE SEQUENCE [LARGE SCALE GENOMIC DNA]</scope>
    <source>
        <strain evidence="3">DSM 527</strain>
    </source>
</reference>
<dbReference type="STRING" id="104663.SAMN04488121_11381"/>
<feature type="domain" description="Phosphatidate phosphatase APP1 catalytic" evidence="1">
    <location>
        <begin position="137"/>
        <end position="293"/>
    </location>
</feature>
<dbReference type="OrthoDB" id="9789875at2"/>
<organism evidence="2 3">
    <name type="scientific">Chitinophaga filiformis</name>
    <name type="common">Myxococcus filiformis</name>
    <name type="synonym">Flexibacter filiformis</name>
    <dbReference type="NCBI Taxonomy" id="104663"/>
    <lineage>
        <taxon>Bacteria</taxon>
        <taxon>Pseudomonadati</taxon>
        <taxon>Bacteroidota</taxon>
        <taxon>Chitinophagia</taxon>
        <taxon>Chitinophagales</taxon>
        <taxon>Chitinophagaceae</taxon>
        <taxon>Chitinophaga</taxon>
    </lineage>
</organism>
<protein>
    <submittedName>
        <fullName evidence="2">Uncharacterized conserved protein</fullName>
    </submittedName>
</protein>
<dbReference type="GO" id="GO:0008195">
    <property type="term" value="F:phosphatidate phosphatase activity"/>
    <property type="evidence" value="ECO:0007669"/>
    <property type="project" value="InterPro"/>
</dbReference>
<dbReference type="PANTHER" id="PTHR28208">
    <property type="entry name" value="PHOSPHATIDATE PHOSPHATASE APP1"/>
    <property type="match status" value="1"/>
</dbReference>
<dbReference type="InterPro" id="IPR019236">
    <property type="entry name" value="APP1_cat"/>
</dbReference>
<evidence type="ECO:0000259" key="1">
    <source>
        <dbReference type="Pfam" id="PF09949"/>
    </source>
</evidence>
<gene>
    <name evidence="2" type="ORF">SAMN04488121_11381</name>
</gene>
<proteinExistence type="predicted"/>
<dbReference type="Proteomes" id="UP000199045">
    <property type="component" value="Unassembled WGS sequence"/>
</dbReference>
<dbReference type="PANTHER" id="PTHR28208:SF3">
    <property type="entry name" value="PHOSPHATIDATE PHOSPHATASE APP1"/>
    <property type="match status" value="1"/>
</dbReference>
<name>A0A1G8CY76_CHIFI</name>